<feature type="region of interest" description="Disordered" evidence="1">
    <location>
        <begin position="553"/>
        <end position="700"/>
    </location>
</feature>
<feature type="compositionally biased region" description="Basic and acidic residues" evidence="1">
    <location>
        <begin position="168"/>
        <end position="187"/>
    </location>
</feature>
<reference evidence="2 3" key="1">
    <citation type="submission" date="2020-06" db="EMBL/GenBank/DDBJ databases">
        <authorList>
            <person name="Li R."/>
            <person name="Bekaert M."/>
        </authorList>
    </citation>
    <scope>NUCLEOTIDE SEQUENCE [LARGE SCALE GENOMIC DNA]</scope>
    <source>
        <strain evidence="3">wild</strain>
    </source>
</reference>
<dbReference type="AlphaFoldDB" id="A0A6J7ZW41"/>
<keyword evidence="3" id="KW-1185">Reference proteome</keyword>
<evidence type="ECO:0000313" key="2">
    <source>
        <dbReference type="EMBL" id="CAC5357405.1"/>
    </source>
</evidence>
<organism evidence="2 3">
    <name type="scientific">Mytilus coruscus</name>
    <name type="common">Sea mussel</name>
    <dbReference type="NCBI Taxonomy" id="42192"/>
    <lineage>
        <taxon>Eukaryota</taxon>
        <taxon>Metazoa</taxon>
        <taxon>Spiralia</taxon>
        <taxon>Lophotrochozoa</taxon>
        <taxon>Mollusca</taxon>
        <taxon>Bivalvia</taxon>
        <taxon>Autobranchia</taxon>
        <taxon>Pteriomorphia</taxon>
        <taxon>Mytilida</taxon>
        <taxon>Mytiloidea</taxon>
        <taxon>Mytilidae</taxon>
        <taxon>Mytilinae</taxon>
        <taxon>Mytilus</taxon>
    </lineage>
</organism>
<name>A0A6J7ZW41_MYTCO</name>
<feature type="compositionally biased region" description="Basic residues" evidence="1">
    <location>
        <begin position="607"/>
        <end position="625"/>
    </location>
</feature>
<dbReference type="Proteomes" id="UP000507470">
    <property type="component" value="Unassembled WGS sequence"/>
</dbReference>
<protein>
    <submittedName>
        <fullName evidence="2">Uncharacterized protein</fullName>
    </submittedName>
</protein>
<feature type="compositionally biased region" description="Basic residues" evidence="1">
    <location>
        <begin position="689"/>
        <end position="700"/>
    </location>
</feature>
<feature type="compositionally biased region" description="Basic and acidic residues" evidence="1">
    <location>
        <begin position="145"/>
        <end position="157"/>
    </location>
</feature>
<feature type="compositionally biased region" description="Acidic residues" evidence="1">
    <location>
        <begin position="342"/>
        <end position="352"/>
    </location>
</feature>
<feature type="compositionally biased region" description="Polar residues" evidence="1">
    <location>
        <begin position="561"/>
        <end position="575"/>
    </location>
</feature>
<feature type="compositionally biased region" description="Basic and acidic residues" evidence="1">
    <location>
        <begin position="597"/>
        <end position="606"/>
    </location>
</feature>
<evidence type="ECO:0000313" key="3">
    <source>
        <dbReference type="Proteomes" id="UP000507470"/>
    </source>
</evidence>
<feature type="region of interest" description="Disordered" evidence="1">
    <location>
        <begin position="236"/>
        <end position="354"/>
    </location>
</feature>
<sequence>METSSTCTENTDKSECRTQLDTSVHLYSCSEIQNTIDREGNLNKDELTKDCQPVMDETNNQQMTVLDVHSSEDSVSILDNYQEDIGEDITGEDVGYKSTHIIEKTLSCEDENSKDPSDLAENDSFVNEQIDDSSKENSNSNDGSLTEHDKDTVEKNDLSTVLNEQIDDSSKENSKDESLTEHGKDTVENNQENGNKDDSKIDDIRQESLDVGVDSFVFDFSNNSDFEDSEKLMIDLQTGKDDTSQYDSDEQVDLHAGNDDTSQAGKDDTRQAGDDDTSQAGKDNTSQYDSDEQVDLQAGNDDTSRAGKDNTSQNDSDEQVDLQAVNNDTSQAGKDDTSQYNSDEEVAEDVDVSNESLIIVSDSTENGKSDFEEIVRDITNKYELQVDNKSSFRLNEDDTHTRDHLEGKERKIFTSFMKSESVTDEIERVRNTSGNYGDDKTNHSTYALPDFEISSDGSLLKSESRSRESSVEFVCTVPVTPNADLYNDDSDSLPEVEFLRASPAKHPIVKEEKSGDDSGLESGIDVIDKVDDFIDQNCKKLIVRLPCTPTKKNEQIKTVFHVSSDSSSLENNTPIQRCVTPVKSRESTPSKLKLKLKKLDAGEESPRKKHLRKKKNDPSPKKQKSPVKIPEEPDDNHKKRPSRKKRTDTSSEKVTTPVIDGEVPVKREGRKRKLDQSHKTPEKEEKLQAKRKNKIKKNEG</sequence>
<dbReference type="EMBL" id="CACVKT020000204">
    <property type="protein sequence ID" value="CAC5357405.1"/>
    <property type="molecule type" value="Genomic_DNA"/>
</dbReference>
<accession>A0A6J7ZW41</accession>
<feature type="compositionally biased region" description="Polar residues" evidence="1">
    <location>
        <begin position="278"/>
        <end position="288"/>
    </location>
</feature>
<feature type="compositionally biased region" description="Basic and acidic residues" evidence="1">
    <location>
        <begin position="674"/>
        <end position="688"/>
    </location>
</feature>
<gene>
    <name evidence="2" type="ORF">MCOR_1088</name>
</gene>
<feature type="region of interest" description="Disordered" evidence="1">
    <location>
        <begin position="127"/>
        <end position="203"/>
    </location>
</feature>
<proteinExistence type="predicted"/>
<evidence type="ECO:0000256" key="1">
    <source>
        <dbReference type="SAM" id="MobiDB-lite"/>
    </source>
</evidence>
<feature type="compositionally biased region" description="Basic and acidic residues" evidence="1">
    <location>
        <begin position="194"/>
        <end position="203"/>
    </location>
</feature>
<dbReference type="OrthoDB" id="10605620at2759"/>